<dbReference type="Proteomes" id="UP000030149">
    <property type="component" value="Unassembled WGS sequence"/>
</dbReference>
<dbReference type="AlphaFoldDB" id="A0A0A2MR20"/>
<organism evidence="1 2">
    <name type="scientific">Flavobacterium enshiense DK69</name>
    <dbReference type="NCBI Taxonomy" id="1107311"/>
    <lineage>
        <taxon>Bacteria</taxon>
        <taxon>Pseudomonadati</taxon>
        <taxon>Bacteroidota</taxon>
        <taxon>Flavobacteriia</taxon>
        <taxon>Flavobacteriales</taxon>
        <taxon>Flavobacteriaceae</taxon>
        <taxon>Flavobacterium</taxon>
    </lineage>
</organism>
<evidence type="ECO:0000313" key="2">
    <source>
        <dbReference type="Proteomes" id="UP000030149"/>
    </source>
</evidence>
<reference evidence="1 2" key="2">
    <citation type="journal article" date="2015" name="Stand. Genomic Sci.">
        <title>High quality draft genomic sequence of Flavobacterium enshiense DK69(T) and comparison among Flavobacterium genomes.</title>
        <authorList>
            <person name="Zeng Z."/>
            <person name="Chen C."/>
            <person name="Du H."/>
            <person name="Wang G."/>
            <person name="Li M."/>
        </authorList>
    </citation>
    <scope>NUCLEOTIDE SEQUENCE [LARGE SCALE GENOMIC DNA]</scope>
    <source>
        <strain evidence="1 2">DK69</strain>
    </source>
</reference>
<comment type="caution">
    <text evidence="1">The sequence shown here is derived from an EMBL/GenBank/DDBJ whole genome shotgun (WGS) entry which is preliminary data.</text>
</comment>
<sequence>MDGQKVMVDGIMKKTNPDWREHLARTNKENKNYISSDLLYLQTTTLKIPDMSWGFSFYTTIT</sequence>
<accession>A0A0A2MR20</accession>
<keyword evidence="2" id="KW-1185">Reference proteome</keyword>
<dbReference type="STRING" id="1107311.Q767_13945"/>
<dbReference type="RefSeq" id="WP_035630775.1">
    <property type="nucleotide sequence ID" value="NZ_AVCS01000011.1"/>
</dbReference>
<dbReference type="PATRIC" id="fig|1107311.5.peg.1305"/>
<evidence type="ECO:0000313" key="1">
    <source>
        <dbReference type="EMBL" id="KGO94031.1"/>
    </source>
</evidence>
<dbReference type="EMBL" id="JRLZ01000017">
    <property type="protein sequence ID" value="KGO94031.1"/>
    <property type="molecule type" value="Genomic_DNA"/>
</dbReference>
<gene>
    <name evidence="1" type="ORF">Q767_13945</name>
</gene>
<protein>
    <submittedName>
        <fullName evidence="1">Uncharacterized protein</fullName>
    </submittedName>
</protein>
<reference evidence="2" key="1">
    <citation type="submission" date="2013-09" db="EMBL/GenBank/DDBJ databases">
        <authorList>
            <person name="Zeng Z."/>
            <person name="Chen C."/>
        </authorList>
    </citation>
    <scope>NUCLEOTIDE SEQUENCE [LARGE SCALE GENOMIC DNA]</scope>
    <source>
        <strain evidence="2">DK69</strain>
    </source>
</reference>
<proteinExistence type="predicted"/>
<name>A0A0A2MR20_9FLAO</name>